<feature type="region of interest" description="Disordered" evidence="1">
    <location>
        <begin position="1"/>
        <end position="24"/>
    </location>
</feature>
<sequence>MAFAAKPPLKGLPRSSTRPGTPVLPCQLQSQTEIRALLMGEISPIKSVQEAHSWLEQKGWVLSSDTYDHVKLVRVLLTTALDVPGKSVEACTYVKNAILAVTFLLEEDITDSISEALVDTITKALSHLKLITDKL</sequence>
<protein>
    <submittedName>
        <fullName evidence="2">Uncharacterized protein</fullName>
    </submittedName>
</protein>
<evidence type="ECO:0000256" key="1">
    <source>
        <dbReference type="SAM" id="MobiDB-lite"/>
    </source>
</evidence>
<dbReference type="Proteomes" id="UP000775547">
    <property type="component" value="Unassembled WGS sequence"/>
</dbReference>
<feature type="non-terminal residue" evidence="2">
    <location>
        <position position="135"/>
    </location>
</feature>
<dbReference type="AlphaFoldDB" id="A0A9P7FU77"/>
<evidence type="ECO:0000313" key="3">
    <source>
        <dbReference type="Proteomes" id="UP000775547"/>
    </source>
</evidence>
<keyword evidence="3" id="KW-1185">Reference proteome</keyword>
<organism evidence="2 3">
    <name type="scientific">Asterophora parasitica</name>
    <dbReference type="NCBI Taxonomy" id="117018"/>
    <lineage>
        <taxon>Eukaryota</taxon>
        <taxon>Fungi</taxon>
        <taxon>Dikarya</taxon>
        <taxon>Basidiomycota</taxon>
        <taxon>Agaricomycotina</taxon>
        <taxon>Agaricomycetes</taxon>
        <taxon>Agaricomycetidae</taxon>
        <taxon>Agaricales</taxon>
        <taxon>Tricholomatineae</taxon>
        <taxon>Lyophyllaceae</taxon>
        <taxon>Asterophora</taxon>
    </lineage>
</organism>
<dbReference type="EMBL" id="JABCKV010002482">
    <property type="protein sequence ID" value="KAG5638228.1"/>
    <property type="molecule type" value="Genomic_DNA"/>
</dbReference>
<accession>A0A9P7FU77</accession>
<dbReference type="OrthoDB" id="3059350at2759"/>
<reference evidence="2" key="1">
    <citation type="submission" date="2020-07" db="EMBL/GenBank/DDBJ databases">
        <authorList>
            <person name="Nieuwenhuis M."/>
            <person name="Van De Peppel L.J.J."/>
        </authorList>
    </citation>
    <scope>NUCLEOTIDE SEQUENCE</scope>
    <source>
        <strain evidence="2">AP01</strain>
        <tissue evidence="2">Mycelium</tissue>
    </source>
</reference>
<reference evidence="2" key="2">
    <citation type="submission" date="2021-10" db="EMBL/GenBank/DDBJ databases">
        <title>Phylogenomics reveals ancestral predisposition of the termite-cultivated fungus Termitomyces towards a domesticated lifestyle.</title>
        <authorList>
            <person name="Auxier B."/>
            <person name="Grum-Grzhimaylo A."/>
            <person name="Cardenas M.E."/>
            <person name="Lodge J.D."/>
            <person name="Laessoe T."/>
            <person name="Pedersen O."/>
            <person name="Smith M.E."/>
            <person name="Kuyper T.W."/>
            <person name="Franco-Molano E.A."/>
            <person name="Baroni T.J."/>
            <person name="Aanen D.K."/>
        </authorList>
    </citation>
    <scope>NUCLEOTIDE SEQUENCE</scope>
    <source>
        <strain evidence="2">AP01</strain>
        <tissue evidence="2">Mycelium</tissue>
    </source>
</reference>
<gene>
    <name evidence="2" type="ORF">DXG03_004186</name>
</gene>
<comment type="caution">
    <text evidence="2">The sequence shown here is derived from an EMBL/GenBank/DDBJ whole genome shotgun (WGS) entry which is preliminary data.</text>
</comment>
<proteinExistence type="predicted"/>
<evidence type="ECO:0000313" key="2">
    <source>
        <dbReference type="EMBL" id="KAG5638228.1"/>
    </source>
</evidence>
<name>A0A9P7FU77_9AGAR</name>